<organism evidence="1 2">
    <name type="scientific">Fusarium kuroshium</name>
    <dbReference type="NCBI Taxonomy" id="2010991"/>
    <lineage>
        <taxon>Eukaryota</taxon>
        <taxon>Fungi</taxon>
        <taxon>Dikarya</taxon>
        <taxon>Ascomycota</taxon>
        <taxon>Pezizomycotina</taxon>
        <taxon>Sordariomycetes</taxon>
        <taxon>Hypocreomycetidae</taxon>
        <taxon>Hypocreales</taxon>
        <taxon>Nectriaceae</taxon>
        <taxon>Fusarium</taxon>
        <taxon>Fusarium solani species complex</taxon>
    </lineage>
</organism>
<name>A0A3M2SB48_9HYPO</name>
<dbReference type="AlphaFoldDB" id="A0A3M2SB48"/>
<sequence>MQPAEGPETLALWDGHFWTVPARDMSLGLAGESCSKGNGSGECVSRAWGVAGGGWVCVGAHIPAHPTHSIVCPECTPQPPVANPGLSLADADASLSRIAYDGPQNPATTASTQ</sequence>
<dbReference type="EMBL" id="NKUJ01000085">
    <property type="protein sequence ID" value="RMJ14472.1"/>
    <property type="molecule type" value="Genomic_DNA"/>
</dbReference>
<proteinExistence type="predicted"/>
<dbReference type="Proteomes" id="UP000277212">
    <property type="component" value="Unassembled WGS sequence"/>
</dbReference>
<dbReference type="OrthoDB" id="10459259at2759"/>
<evidence type="ECO:0000313" key="2">
    <source>
        <dbReference type="Proteomes" id="UP000277212"/>
    </source>
</evidence>
<keyword evidence="2" id="KW-1185">Reference proteome</keyword>
<accession>A0A3M2SB48</accession>
<protein>
    <submittedName>
        <fullName evidence="1">Uncharacterized protein</fullName>
    </submittedName>
</protein>
<comment type="caution">
    <text evidence="1">The sequence shown here is derived from an EMBL/GenBank/DDBJ whole genome shotgun (WGS) entry which is preliminary data.</text>
</comment>
<evidence type="ECO:0000313" key="1">
    <source>
        <dbReference type="EMBL" id="RMJ14472.1"/>
    </source>
</evidence>
<gene>
    <name evidence="1" type="ORF">CDV36_005889</name>
</gene>
<reference evidence="1 2" key="1">
    <citation type="submission" date="2017-06" db="EMBL/GenBank/DDBJ databases">
        <title>Comparative genomic analysis of Ambrosia Fusariam Clade fungi.</title>
        <authorList>
            <person name="Stajich J.E."/>
            <person name="Carrillo J."/>
            <person name="Kijimoto T."/>
            <person name="Eskalen A."/>
            <person name="O'Donnell K."/>
            <person name="Kasson M."/>
        </authorList>
    </citation>
    <scope>NUCLEOTIDE SEQUENCE [LARGE SCALE GENOMIC DNA]</scope>
    <source>
        <strain evidence="1">UCR3666</strain>
    </source>
</reference>